<accession>A0A2H3G892</accession>
<dbReference type="EMBL" id="MABQ02000009">
    <property type="protein sequence ID" value="PCD26721.1"/>
    <property type="molecule type" value="Genomic_DNA"/>
</dbReference>
<reference evidence="1 2" key="2">
    <citation type="journal article" date="2017" name="Sci. Rep.">
        <title>A mobile pathogenicity chromosome in Fusarium oxysporum for infection of multiple cucurbit species.</title>
        <authorList>
            <person name="van Dam P."/>
            <person name="Fokkens L."/>
            <person name="Ayukawa Y."/>
            <person name="van der Gragt M."/>
            <person name="Ter Horst A."/>
            <person name="Brankovics B."/>
            <person name="Houterman P.M."/>
            <person name="Arie T."/>
            <person name="Rep M."/>
        </authorList>
    </citation>
    <scope>NUCLEOTIDE SEQUENCE [LARGE SCALE GENOMIC DNA]</scope>
    <source>
        <strain evidence="1 2">Forc016</strain>
    </source>
</reference>
<dbReference type="Proteomes" id="UP000219602">
    <property type="component" value="Chromosome 11"/>
</dbReference>
<evidence type="ECO:0000313" key="2">
    <source>
        <dbReference type="Proteomes" id="UP000219602"/>
    </source>
</evidence>
<gene>
    <name evidence="1" type="ORF">AU210_013143</name>
</gene>
<name>A0A2H3G892_FUSOX</name>
<dbReference type="AlphaFoldDB" id="A0A2H3G892"/>
<reference evidence="1 2" key="1">
    <citation type="journal article" date="2016" name="Environ. Microbiol.">
        <title>Effector profiles distinguish formae speciales of Fusarium oxysporum.</title>
        <authorList>
            <person name="van Dam P."/>
            <person name="Fokkens L."/>
            <person name="Schmidt S.M."/>
            <person name="Linmans J.H."/>
            <person name="Kistler H.C."/>
            <person name="Ma L.J."/>
            <person name="Rep M."/>
        </authorList>
    </citation>
    <scope>NUCLEOTIDE SEQUENCE [LARGE SCALE GENOMIC DNA]</scope>
    <source>
        <strain evidence="1 2">Forc016</strain>
    </source>
</reference>
<proteinExistence type="predicted"/>
<organism evidence="1 2">
    <name type="scientific">Fusarium oxysporum f. sp. radicis-cucumerinum</name>
    <dbReference type="NCBI Taxonomy" id="327505"/>
    <lineage>
        <taxon>Eukaryota</taxon>
        <taxon>Fungi</taxon>
        <taxon>Dikarya</taxon>
        <taxon>Ascomycota</taxon>
        <taxon>Pezizomycotina</taxon>
        <taxon>Sordariomycetes</taxon>
        <taxon>Hypocreomycetidae</taxon>
        <taxon>Hypocreales</taxon>
        <taxon>Nectriaceae</taxon>
        <taxon>Fusarium</taxon>
        <taxon>Fusarium oxysporum species complex</taxon>
    </lineage>
</organism>
<evidence type="ECO:0000313" key="1">
    <source>
        <dbReference type="EMBL" id="PCD26721.1"/>
    </source>
</evidence>
<protein>
    <submittedName>
        <fullName evidence="1">Uncharacterized protein</fullName>
    </submittedName>
</protein>
<sequence>MSLPRDFTVNGLGRIGITIRNQDGLEPLQENSLEFTGLAFAIHAGLSILEKPEGRQALQRVGLIVVQEWARAQRFGFGGDPNLMPRYVDEFLLAVRRDFPRVIVGGVEGPDHAAGIYYNHSRVTRMALAARQSSDGSSEGRKMGNRFRSFLFLFAVATAHELTHVFVAYLAQGQDVIDSYTPPQVSYLNYTGLSDDTGRPITGESGRWLESRLFGGSIEFYRDSSDDSGQAGIPYILDSEGLARKIQPACILQLVTRVNEFRTFPFETTGRPMTYQQRRTKGLLSLGSTEATGQQVGSTFMRPRRERPQPLYNIPVSELSRVPLEPRRALRVRQVA</sequence>
<comment type="caution">
    <text evidence="1">The sequence shown here is derived from an EMBL/GenBank/DDBJ whole genome shotgun (WGS) entry which is preliminary data.</text>
</comment>